<dbReference type="InterPro" id="IPR021617">
    <property type="entry name" value="DUF3231"/>
</dbReference>
<keyword evidence="1" id="KW-1133">Transmembrane helix</keyword>
<dbReference type="RefSeq" id="WP_051678333.1">
    <property type="nucleotide sequence ID" value="NZ_JJRY01000024.1"/>
</dbReference>
<organism evidence="2 3">
    <name type="scientific">Schinkia azotoformans MEV2011</name>
    <dbReference type="NCBI Taxonomy" id="1348973"/>
    <lineage>
        <taxon>Bacteria</taxon>
        <taxon>Bacillati</taxon>
        <taxon>Bacillota</taxon>
        <taxon>Bacilli</taxon>
        <taxon>Bacillales</taxon>
        <taxon>Bacillaceae</taxon>
        <taxon>Calidifontibacillus/Schinkia group</taxon>
        <taxon>Schinkia</taxon>
    </lineage>
</organism>
<dbReference type="OrthoDB" id="1675670at2"/>
<evidence type="ECO:0000313" key="2">
    <source>
        <dbReference type="EMBL" id="KEF36601.1"/>
    </source>
</evidence>
<evidence type="ECO:0000313" key="3">
    <source>
        <dbReference type="Proteomes" id="UP000027936"/>
    </source>
</evidence>
<dbReference type="Pfam" id="PF11553">
    <property type="entry name" value="DUF3231"/>
    <property type="match status" value="2"/>
</dbReference>
<evidence type="ECO:0000256" key="1">
    <source>
        <dbReference type="SAM" id="Phobius"/>
    </source>
</evidence>
<reference evidence="2 3" key="1">
    <citation type="submission" date="2014-04" db="EMBL/GenBank/DDBJ databases">
        <title>Draft genome sequence of Bacillus azotoformans MEV2011, a (co-) denitrifying strain unable to grow in the presence of oxygen.</title>
        <authorList>
            <person name="Nielsen M."/>
            <person name="Schreiber L."/>
            <person name="Finster K."/>
            <person name="Schramm A."/>
        </authorList>
    </citation>
    <scope>NUCLEOTIDE SEQUENCE [LARGE SCALE GENOMIC DNA]</scope>
    <source>
        <strain evidence="2 3">MEV2011</strain>
    </source>
</reference>
<dbReference type="Proteomes" id="UP000027936">
    <property type="component" value="Unassembled WGS sequence"/>
</dbReference>
<dbReference type="EMBL" id="JJRY01000024">
    <property type="protein sequence ID" value="KEF36601.1"/>
    <property type="molecule type" value="Genomic_DNA"/>
</dbReference>
<keyword evidence="1" id="KW-0812">Transmembrane</keyword>
<feature type="transmembrane region" description="Helical" evidence="1">
    <location>
        <begin position="264"/>
        <end position="285"/>
    </location>
</feature>
<gene>
    <name evidence="2" type="ORF">M670_04163</name>
</gene>
<keyword evidence="1" id="KW-0472">Membrane</keyword>
<evidence type="ECO:0008006" key="4">
    <source>
        <dbReference type="Google" id="ProtNLM"/>
    </source>
</evidence>
<name>A0A072NGJ1_SCHAZ</name>
<sequence>MEDKMNIPLTAAELSALWTQYMNDTLATCVNRYFLENVEDEEVRPIIEWTIDTAKENVSLLLDIFRKENFPIPIGFSDQDVNVTAQNLFSDTYKLMYLRHLSIIALGAGGSALGLATREDTVSFFKRVLEKAVHLQDLTRNLMLKQGTYVKPPVLSLPDKVEFVETKQYLAGFFGKKRSLTSVEVTHLFYNVQTNAIGKALITGFAQTAESKEIKDFFKRGKEIAQKHIDIFGTFLHDEDLPVPMSWDATISDSTEKIFSDKLLMFHIMAMIASGVGFYGAAMAASPRRDLGLKYATLIPEISLYLEEGASLMIQHGWMEEPPQANDRDQLIEK</sequence>
<comment type="caution">
    <text evidence="2">The sequence shown here is derived from an EMBL/GenBank/DDBJ whole genome shotgun (WGS) entry which is preliminary data.</text>
</comment>
<dbReference type="Gene3D" id="1.20.1260.10">
    <property type="match status" value="2"/>
</dbReference>
<dbReference type="PATRIC" id="fig|1348973.3.peg.4044"/>
<dbReference type="InterPro" id="IPR012347">
    <property type="entry name" value="Ferritin-like"/>
</dbReference>
<dbReference type="AlphaFoldDB" id="A0A072NGJ1"/>
<protein>
    <recommendedName>
        <fullName evidence="4">DUF3231 family protein</fullName>
    </recommendedName>
</protein>
<accession>A0A072NGJ1</accession>
<proteinExistence type="predicted"/>